<keyword evidence="1" id="KW-1133">Transmembrane helix</keyword>
<reference evidence="2" key="2">
    <citation type="submission" date="2023-01" db="EMBL/GenBank/DDBJ databases">
        <title>Draft genome sequence of Portibacter lacus strain NBRC 108769.</title>
        <authorList>
            <person name="Sun Q."/>
            <person name="Mori K."/>
        </authorList>
    </citation>
    <scope>NUCLEOTIDE SEQUENCE</scope>
    <source>
        <strain evidence="2">NBRC 108769</strain>
    </source>
</reference>
<sequence length="143" mass="16207">MNNPTRPNIVFWIIGAVALLWNLMGVMAFFTQAMNSDSYRASIPADQLAIIDALPLWYILVFAVAVFASALACIFLLVRRKLAVPLFLIGFIAVLIQSSYNLFYNAGRAFYAMPQYIMLVSLPIVSALLYWYARRCDQKGWLK</sequence>
<evidence type="ECO:0000313" key="2">
    <source>
        <dbReference type="EMBL" id="GLR16193.1"/>
    </source>
</evidence>
<keyword evidence="3" id="KW-1185">Reference proteome</keyword>
<feature type="transmembrane region" description="Helical" evidence="1">
    <location>
        <begin position="9"/>
        <end position="30"/>
    </location>
</feature>
<evidence type="ECO:0000313" key="3">
    <source>
        <dbReference type="Proteomes" id="UP001156666"/>
    </source>
</evidence>
<feature type="transmembrane region" description="Helical" evidence="1">
    <location>
        <begin position="116"/>
        <end position="133"/>
    </location>
</feature>
<accession>A0AA37SKD6</accession>
<keyword evidence="1" id="KW-0812">Transmembrane</keyword>
<keyword evidence="1" id="KW-0472">Membrane</keyword>
<feature type="transmembrane region" description="Helical" evidence="1">
    <location>
        <begin position="85"/>
        <end position="104"/>
    </location>
</feature>
<comment type="caution">
    <text evidence="2">The sequence shown here is derived from an EMBL/GenBank/DDBJ whole genome shotgun (WGS) entry which is preliminary data.</text>
</comment>
<organism evidence="2 3">
    <name type="scientific">Portibacter lacus</name>
    <dbReference type="NCBI Taxonomy" id="1099794"/>
    <lineage>
        <taxon>Bacteria</taxon>
        <taxon>Pseudomonadati</taxon>
        <taxon>Bacteroidota</taxon>
        <taxon>Saprospiria</taxon>
        <taxon>Saprospirales</taxon>
        <taxon>Haliscomenobacteraceae</taxon>
        <taxon>Portibacter</taxon>
    </lineage>
</organism>
<protein>
    <recommendedName>
        <fullName evidence="4">Sugar transporter</fullName>
    </recommendedName>
</protein>
<gene>
    <name evidence="2" type="ORF">GCM10007940_08080</name>
</gene>
<feature type="transmembrane region" description="Helical" evidence="1">
    <location>
        <begin position="56"/>
        <end position="78"/>
    </location>
</feature>
<evidence type="ECO:0008006" key="4">
    <source>
        <dbReference type="Google" id="ProtNLM"/>
    </source>
</evidence>
<dbReference type="AlphaFoldDB" id="A0AA37SKD6"/>
<dbReference type="RefSeq" id="WP_235292995.1">
    <property type="nucleotide sequence ID" value="NZ_BSOH01000005.1"/>
</dbReference>
<reference evidence="2" key="1">
    <citation type="journal article" date="2014" name="Int. J. Syst. Evol. Microbiol.">
        <title>Complete genome sequence of Corynebacterium casei LMG S-19264T (=DSM 44701T), isolated from a smear-ripened cheese.</title>
        <authorList>
            <consortium name="US DOE Joint Genome Institute (JGI-PGF)"/>
            <person name="Walter F."/>
            <person name="Albersmeier A."/>
            <person name="Kalinowski J."/>
            <person name="Ruckert C."/>
        </authorList>
    </citation>
    <scope>NUCLEOTIDE SEQUENCE</scope>
    <source>
        <strain evidence="2">NBRC 108769</strain>
    </source>
</reference>
<dbReference type="EMBL" id="BSOH01000005">
    <property type="protein sequence ID" value="GLR16193.1"/>
    <property type="molecule type" value="Genomic_DNA"/>
</dbReference>
<dbReference type="Proteomes" id="UP001156666">
    <property type="component" value="Unassembled WGS sequence"/>
</dbReference>
<name>A0AA37SKD6_9BACT</name>
<evidence type="ECO:0000256" key="1">
    <source>
        <dbReference type="SAM" id="Phobius"/>
    </source>
</evidence>
<proteinExistence type="predicted"/>